<organism evidence="2 3">
    <name type="scientific">Ancylostoma caninum</name>
    <name type="common">Dog hookworm</name>
    <dbReference type="NCBI Taxonomy" id="29170"/>
    <lineage>
        <taxon>Eukaryota</taxon>
        <taxon>Metazoa</taxon>
        <taxon>Ecdysozoa</taxon>
        <taxon>Nematoda</taxon>
        <taxon>Chromadorea</taxon>
        <taxon>Rhabditida</taxon>
        <taxon>Rhabditina</taxon>
        <taxon>Rhabditomorpha</taxon>
        <taxon>Strongyloidea</taxon>
        <taxon>Ancylostomatidae</taxon>
        <taxon>Ancylostomatinae</taxon>
        <taxon>Ancylostoma</taxon>
    </lineage>
</organism>
<evidence type="ECO:0000256" key="1">
    <source>
        <dbReference type="SAM" id="MobiDB-lite"/>
    </source>
</evidence>
<name>A0A368G1G7_ANCCA</name>
<dbReference type="OrthoDB" id="5840409at2759"/>
<keyword evidence="3" id="KW-1185">Reference proteome</keyword>
<feature type="region of interest" description="Disordered" evidence="1">
    <location>
        <begin position="74"/>
        <end position="100"/>
    </location>
</feature>
<feature type="compositionally biased region" description="Polar residues" evidence="1">
    <location>
        <begin position="237"/>
        <end position="249"/>
    </location>
</feature>
<feature type="region of interest" description="Disordered" evidence="1">
    <location>
        <begin position="33"/>
        <end position="57"/>
    </location>
</feature>
<dbReference type="AlphaFoldDB" id="A0A368G1G7"/>
<evidence type="ECO:0000313" key="2">
    <source>
        <dbReference type="EMBL" id="RCN37099.1"/>
    </source>
</evidence>
<feature type="compositionally biased region" description="Basic and acidic residues" evidence="1">
    <location>
        <begin position="39"/>
        <end position="51"/>
    </location>
</feature>
<comment type="caution">
    <text evidence="2">The sequence shown here is derived from an EMBL/GenBank/DDBJ whole genome shotgun (WGS) entry which is preliminary data.</text>
</comment>
<dbReference type="EMBL" id="JOJR01000499">
    <property type="protein sequence ID" value="RCN37099.1"/>
    <property type="molecule type" value="Genomic_DNA"/>
</dbReference>
<evidence type="ECO:0000313" key="3">
    <source>
        <dbReference type="Proteomes" id="UP000252519"/>
    </source>
</evidence>
<feature type="region of interest" description="Disordered" evidence="1">
    <location>
        <begin position="237"/>
        <end position="266"/>
    </location>
</feature>
<gene>
    <name evidence="2" type="ORF">ANCCAN_17030</name>
</gene>
<dbReference type="Proteomes" id="UP000252519">
    <property type="component" value="Unassembled WGS sequence"/>
</dbReference>
<reference evidence="2 3" key="1">
    <citation type="submission" date="2014-10" db="EMBL/GenBank/DDBJ databases">
        <title>Draft genome of the hookworm Ancylostoma caninum.</title>
        <authorList>
            <person name="Mitreva M."/>
        </authorList>
    </citation>
    <scope>NUCLEOTIDE SEQUENCE [LARGE SCALE GENOMIC DNA]</scope>
    <source>
        <strain evidence="2 3">Baltimore</strain>
    </source>
</reference>
<accession>A0A368G1G7</accession>
<proteinExistence type="predicted"/>
<protein>
    <submittedName>
        <fullName evidence="2">Uncharacterized protein</fullName>
    </submittedName>
</protein>
<sequence>MGDRSPENAAFIDWYDSPKVLFPTQSKQLRRSVQLMKTRSAEEFSPHRSFLDETASTSDLDSIWCATSPVDELTQFEEGNSSATDASDDRTYSKPDLTTPHRSVRSAKFFSRKRRREPENSEKIEAKKNCSDVGMSMEEGLAMGKASLAKLRQRLKSEGDADVKESVNIITRRTPLRATLQCSSPTISPISSLNTLKRKGETVLTPSLARPSQRFSTSTPKSSTAIAATPLKRFRTMNDSSTPRLNLTNDKMKRTQSMDAAKDGSDDDSFLDDVFVPFTHPSQFVEMLKHSSTQGR</sequence>